<dbReference type="InterPro" id="IPR001356">
    <property type="entry name" value="HD"/>
</dbReference>
<evidence type="ECO:0000256" key="8">
    <source>
        <dbReference type="ARBA" id="ARBA00023125"/>
    </source>
</evidence>
<dbReference type="PANTHER" id="PTHR24391">
    <property type="entry name" value="HISTONE H4 TRANSCRIPTION FACTOR-RELATED"/>
    <property type="match status" value="1"/>
</dbReference>
<feature type="domain" description="C2H2-type" evidence="16">
    <location>
        <begin position="240"/>
        <end position="267"/>
    </location>
</feature>
<dbReference type="AlphaFoldDB" id="A0A1B0C9V8"/>
<feature type="domain" description="C2H2-type" evidence="16">
    <location>
        <begin position="601"/>
        <end position="628"/>
    </location>
</feature>
<feature type="region of interest" description="Disordered" evidence="14">
    <location>
        <begin position="519"/>
        <end position="541"/>
    </location>
</feature>
<comment type="similarity">
    <text evidence="3">Belongs to the krueppel C2H2-type zinc-finger protein family.</text>
</comment>
<keyword evidence="7" id="KW-0862">Zinc</keyword>
<feature type="domain" description="C2H2-type" evidence="16">
    <location>
        <begin position="629"/>
        <end position="657"/>
    </location>
</feature>
<keyword evidence="6 11" id="KW-0863">Zinc-finger</keyword>
<keyword evidence="4" id="KW-0479">Metal-binding</keyword>
<dbReference type="GO" id="GO:0005634">
    <property type="term" value="C:nucleus"/>
    <property type="evidence" value="ECO:0007669"/>
    <property type="project" value="UniProtKB-SubCell"/>
</dbReference>
<evidence type="ECO:0000259" key="15">
    <source>
        <dbReference type="PROSITE" id="PS50071"/>
    </source>
</evidence>
<feature type="domain" description="Homeobox" evidence="15">
    <location>
        <begin position="311"/>
        <end position="371"/>
    </location>
</feature>
<feature type="compositionally biased region" description="Basic and acidic residues" evidence="14">
    <location>
        <begin position="531"/>
        <end position="541"/>
    </location>
</feature>
<dbReference type="InterPro" id="IPR036236">
    <property type="entry name" value="Znf_C2H2_sf"/>
</dbReference>
<keyword evidence="10 12" id="KW-0539">Nucleus</keyword>
<evidence type="ECO:0000256" key="1">
    <source>
        <dbReference type="ARBA" id="ARBA00003767"/>
    </source>
</evidence>
<feature type="domain" description="C2H2-type" evidence="16">
    <location>
        <begin position="573"/>
        <end position="600"/>
    </location>
</feature>
<evidence type="ECO:0000313" key="17">
    <source>
        <dbReference type="EnsemblMetazoa" id="LLOJ000730-PA"/>
    </source>
</evidence>
<dbReference type="SUPFAM" id="SSF57667">
    <property type="entry name" value="beta-beta-alpha zinc fingers"/>
    <property type="match status" value="2"/>
</dbReference>
<dbReference type="Proteomes" id="UP000092461">
    <property type="component" value="Unassembled WGS sequence"/>
</dbReference>
<dbReference type="Gene3D" id="3.30.160.60">
    <property type="entry name" value="Classic Zinc Finger"/>
    <property type="match status" value="3"/>
</dbReference>
<sequence>MTSKKCISMGLKLGTAGIAGSRSGRGGGDKNSNSILAAAQKRAQMFHQPLLAGGLHNNNNSTNSNHNAFLPILPKYSNNYDAMNVAIFASFQNPFYSMAALDPRNAAAFNPYSLQRLLELTAAGNQHQTSIEALLKASASQRSSETKTPSLHSDPEDMIEEVTEDNADDVPKLVMDIDEKGSEKSQSDSQICGNAMSQYHSSCDARNTVSVTPPSMEQDTQSRSNGFPPETSTVDERQNLQCQHCDKTFNHRTELAQHEKVLCGSIMFRKHDSLAERVAETMALTSYLAAAASGSEDDTEDRDAKVNAEGERKVRVRTAISEEQQAVLKEHYAVNPRPSREEFRSIAARLMLDPRVVQVWFQNNRSRERKLNSIGMMKQPFTRAGSPPAFNSTGTIDWDQPLDLSLKKDTRESQVHDAATPSNSPRYGTVPLQSTTGQEEVMNLSHKSSRSPTPYRPLHLYGATLSNRMDALVRQTPSPNEAVPRHTPYVLPSAALGLVPMERLLQMTPEMARNPLLSLKGERGNSLSPGSERRSWKDEESRIDGGIDMTNCLINAGHSNKRVKIEQEQEGQFVCDQCDKAFSKQSSLARHKYEHSGQRPYKCAECPKAFKHKHHLTEHKRLHSGEKPFQCSKCLKRFSHSGSYSQHMNHRYSYCKPYRE</sequence>
<evidence type="ECO:0000256" key="2">
    <source>
        <dbReference type="ARBA" id="ARBA00004123"/>
    </source>
</evidence>
<evidence type="ECO:0000313" key="18">
    <source>
        <dbReference type="Proteomes" id="UP000092461"/>
    </source>
</evidence>
<name>A0A1B0C9V8_LUTLO</name>
<evidence type="ECO:0000256" key="4">
    <source>
        <dbReference type="ARBA" id="ARBA00022723"/>
    </source>
</evidence>
<dbReference type="VEuPathDB" id="VectorBase:LLONM1_009530"/>
<accession>A0A1B0C9V8</accession>
<reference evidence="17" key="1">
    <citation type="submission" date="2020-05" db="UniProtKB">
        <authorList>
            <consortium name="EnsemblMetazoa"/>
        </authorList>
    </citation>
    <scope>IDENTIFICATION</scope>
    <source>
        <strain evidence="17">Jacobina</strain>
    </source>
</reference>
<organism evidence="17 18">
    <name type="scientific">Lutzomyia longipalpis</name>
    <name type="common">Sand fly</name>
    <dbReference type="NCBI Taxonomy" id="7200"/>
    <lineage>
        <taxon>Eukaryota</taxon>
        <taxon>Metazoa</taxon>
        <taxon>Ecdysozoa</taxon>
        <taxon>Arthropoda</taxon>
        <taxon>Hexapoda</taxon>
        <taxon>Insecta</taxon>
        <taxon>Pterygota</taxon>
        <taxon>Neoptera</taxon>
        <taxon>Endopterygota</taxon>
        <taxon>Diptera</taxon>
        <taxon>Nematocera</taxon>
        <taxon>Psychodoidea</taxon>
        <taxon>Psychodidae</taxon>
        <taxon>Lutzomyia</taxon>
        <taxon>Lutzomyia</taxon>
    </lineage>
</organism>
<evidence type="ECO:0000256" key="14">
    <source>
        <dbReference type="SAM" id="MobiDB-lite"/>
    </source>
</evidence>
<keyword evidence="5" id="KW-0677">Repeat</keyword>
<protein>
    <submittedName>
        <fullName evidence="17">Uncharacterized protein</fullName>
    </submittedName>
</protein>
<dbReference type="InterPro" id="IPR013087">
    <property type="entry name" value="Znf_C2H2_type"/>
</dbReference>
<keyword evidence="18" id="KW-1185">Reference proteome</keyword>
<dbReference type="GO" id="GO:0008270">
    <property type="term" value="F:zinc ion binding"/>
    <property type="evidence" value="ECO:0007669"/>
    <property type="project" value="UniProtKB-KW"/>
</dbReference>
<dbReference type="FunFam" id="3.30.160.60:FF:001602">
    <property type="entry name" value="Zinc finger protein 490"/>
    <property type="match status" value="1"/>
</dbReference>
<feature type="compositionally biased region" description="Polar residues" evidence="14">
    <location>
        <begin position="420"/>
        <end position="429"/>
    </location>
</feature>
<evidence type="ECO:0000256" key="13">
    <source>
        <dbReference type="RuleBase" id="RU000682"/>
    </source>
</evidence>
<evidence type="ECO:0000256" key="12">
    <source>
        <dbReference type="PROSITE-ProRule" id="PRU00108"/>
    </source>
</evidence>
<dbReference type="Gene3D" id="1.10.10.60">
    <property type="entry name" value="Homeodomain-like"/>
    <property type="match status" value="1"/>
</dbReference>
<dbReference type="PROSITE" id="PS00028">
    <property type="entry name" value="ZINC_FINGER_C2H2_1"/>
    <property type="match status" value="2"/>
</dbReference>
<dbReference type="Pfam" id="PF00046">
    <property type="entry name" value="Homeodomain"/>
    <property type="match status" value="1"/>
</dbReference>
<dbReference type="EMBL" id="AJWK01002906">
    <property type="status" value="NOT_ANNOTATED_CDS"/>
    <property type="molecule type" value="Genomic_DNA"/>
</dbReference>
<dbReference type="GO" id="GO:0000981">
    <property type="term" value="F:DNA-binding transcription factor activity, RNA polymerase II-specific"/>
    <property type="evidence" value="ECO:0007669"/>
    <property type="project" value="InterPro"/>
</dbReference>
<dbReference type="InterPro" id="IPR017970">
    <property type="entry name" value="Homeobox_CS"/>
</dbReference>
<feature type="compositionally biased region" description="Polar residues" evidence="14">
    <location>
        <begin position="212"/>
        <end position="225"/>
    </location>
</feature>
<evidence type="ECO:0000256" key="9">
    <source>
        <dbReference type="ARBA" id="ARBA00023155"/>
    </source>
</evidence>
<dbReference type="VEuPathDB" id="VectorBase:LLOJ000730"/>
<dbReference type="GO" id="GO:0000122">
    <property type="term" value="P:negative regulation of transcription by RNA polymerase II"/>
    <property type="evidence" value="ECO:0007669"/>
    <property type="project" value="UniProtKB-ARBA"/>
</dbReference>
<dbReference type="GO" id="GO:0000978">
    <property type="term" value="F:RNA polymerase II cis-regulatory region sequence-specific DNA binding"/>
    <property type="evidence" value="ECO:0007669"/>
    <property type="project" value="TreeGrafter"/>
</dbReference>
<evidence type="ECO:0000256" key="10">
    <source>
        <dbReference type="ARBA" id="ARBA00023242"/>
    </source>
</evidence>
<dbReference type="Pfam" id="PF00096">
    <property type="entry name" value="zf-C2H2"/>
    <property type="match status" value="3"/>
</dbReference>
<evidence type="ECO:0000256" key="6">
    <source>
        <dbReference type="ARBA" id="ARBA00022771"/>
    </source>
</evidence>
<comment type="function">
    <text evidence="1">May be involved in transcriptional regulation.</text>
</comment>
<proteinExistence type="inferred from homology"/>
<dbReference type="SMART" id="SM00389">
    <property type="entry name" value="HOX"/>
    <property type="match status" value="1"/>
</dbReference>
<feature type="region of interest" description="Disordered" evidence="14">
    <location>
        <begin position="212"/>
        <end position="235"/>
    </location>
</feature>
<dbReference type="PROSITE" id="PS50071">
    <property type="entry name" value="HOMEOBOX_2"/>
    <property type="match status" value="1"/>
</dbReference>
<evidence type="ECO:0000259" key="16">
    <source>
        <dbReference type="PROSITE" id="PS50157"/>
    </source>
</evidence>
<dbReference type="SMART" id="SM00355">
    <property type="entry name" value="ZnF_C2H2"/>
    <property type="match status" value="4"/>
</dbReference>
<evidence type="ECO:0000256" key="3">
    <source>
        <dbReference type="ARBA" id="ARBA00006991"/>
    </source>
</evidence>
<dbReference type="InterPro" id="IPR051574">
    <property type="entry name" value="ZnF_E-box_Homeobox"/>
</dbReference>
<comment type="subcellular location">
    <subcellularLocation>
        <location evidence="2 12 13">Nucleus</location>
    </subcellularLocation>
</comment>
<evidence type="ECO:0000256" key="7">
    <source>
        <dbReference type="ARBA" id="ARBA00022833"/>
    </source>
</evidence>
<dbReference type="PROSITE" id="PS00027">
    <property type="entry name" value="HOMEOBOX_1"/>
    <property type="match status" value="1"/>
</dbReference>
<dbReference type="CDD" id="cd00086">
    <property type="entry name" value="homeodomain"/>
    <property type="match status" value="1"/>
</dbReference>
<keyword evidence="8 12" id="KW-0238">DNA-binding</keyword>
<dbReference type="InterPro" id="IPR009057">
    <property type="entry name" value="Homeodomain-like_sf"/>
</dbReference>
<dbReference type="SUPFAM" id="SSF46689">
    <property type="entry name" value="Homeodomain-like"/>
    <property type="match status" value="1"/>
</dbReference>
<feature type="DNA-binding region" description="Homeobox" evidence="12">
    <location>
        <begin position="313"/>
        <end position="372"/>
    </location>
</feature>
<dbReference type="PANTHER" id="PTHR24391:SF27">
    <property type="entry name" value="ZINC FINGER PROTEIN 1"/>
    <property type="match status" value="1"/>
</dbReference>
<dbReference type="FunFam" id="3.30.160.60:FF:000744">
    <property type="entry name" value="zinc finger E-box-binding homeobox 1"/>
    <property type="match status" value="1"/>
</dbReference>
<dbReference type="PROSITE" id="PS50157">
    <property type="entry name" value="ZINC_FINGER_C2H2_2"/>
    <property type="match status" value="4"/>
</dbReference>
<dbReference type="FunFam" id="3.30.160.60:FF:000013">
    <property type="entry name" value="Putative zinc finger E-box-binding homeobox 2"/>
    <property type="match status" value="1"/>
</dbReference>
<dbReference type="EnsemblMetazoa" id="LLOJ000730-RA">
    <property type="protein sequence ID" value="LLOJ000730-PA"/>
    <property type="gene ID" value="LLOJ000730"/>
</dbReference>
<evidence type="ECO:0000256" key="5">
    <source>
        <dbReference type="ARBA" id="ARBA00022737"/>
    </source>
</evidence>
<feature type="region of interest" description="Disordered" evidence="14">
    <location>
        <begin position="409"/>
        <end position="429"/>
    </location>
</feature>
<evidence type="ECO:0000256" key="11">
    <source>
        <dbReference type="PROSITE-ProRule" id="PRU00042"/>
    </source>
</evidence>
<keyword evidence="9 12" id="KW-0371">Homeobox</keyword>